<dbReference type="eggNOG" id="COG0425">
    <property type="taxonomic scope" value="Bacteria"/>
</dbReference>
<evidence type="ECO:0000313" key="4">
    <source>
        <dbReference type="Proteomes" id="UP000002015"/>
    </source>
</evidence>
<dbReference type="PANTHER" id="PTHR33279:SF19">
    <property type="entry name" value="SSL1707 PROTEIN"/>
    <property type="match status" value="1"/>
</dbReference>
<protein>
    <submittedName>
        <fullName evidence="3">SirA family protein</fullName>
    </submittedName>
</protein>
<dbReference type="CDD" id="cd00291">
    <property type="entry name" value="SirA_YedF_YeeD"/>
    <property type="match status" value="1"/>
</dbReference>
<feature type="domain" description="UPF0033" evidence="2">
    <location>
        <begin position="7"/>
        <end position="72"/>
    </location>
</feature>
<dbReference type="EMBL" id="CP000821">
    <property type="protein sequence ID" value="ABV37045.1"/>
    <property type="molecule type" value="Genomic_DNA"/>
</dbReference>
<dbReference type="STRING" id="425104.Ssed_2436"/>
<dbReference type="PANTHER" id="PTHR33279">
    <property type="entry name" value="SULFUR CARRIER PROTEIN YEDF-RELATED"/>
    <property type="match status" value="1"/>
</dbReference>
<dbReference type="SUPFAM" id="SSF64307">
    <property type="entry name" value="SirA-like"/>
    <property type="match status" value="1"/>
</dbReference>
<sequence length="76" mass="8569">MNIMVSIDLTAIRCPLALVKVKLALKQLEDGEVLCVSLSDIGSRQDVPRFLKKVGYRYSEVCNDENMLTIKISNLR</sequence>
<name>A8FW22_SHESH</name>
<dbReference type="Proteomes" id="UP000002015">
    <property type="component" value="Chromosome"/>
</dbReference>
<evidence type="ECO:0000259" key="2">
    <source>
        <dbReference type="Pfam" id="PF01206"/>
    </source>
</evidence>
<dbReference type="HOGENOM" id="CLU_165255_3_1_6"/>
<dbReference type="AlphaFoldDB" id="A8FW22"/>
<evidence type="ECO:0000256" key="1">
    <source>
        <dbReference type="ARBA" id="ARBA00008984"/>
    </source>
</evidence>
<dbReference type="InterPro" id="IPR036868">
    <property type="entry name" value="TusA-like_sf"/>
</dbReference>
<gene>
    <name evidence="3" type="ordered locus">Ssed_2436</name>
</gene>
<dbReference type="Pfam" id="PF01206">
    <property type="entry name" value="TusA"/>
    <property type="match status" value="1"/>
</dbReference>
<evidence type="ECO:0000313" key="3">
    <source>
        <dbReference type="EMBL" id="ABV37045.1"/>
    </source>
</evidence>
<keyword evidence="4" id="KW-1185">Reference proteome</keyword>
<comment type="similarity">
    <text evidence="1">Belongs to the sulfur carrier protein TusA family.</text>
</comment>
<accession>A8FW22</accession>
<dbReference type="Gene3D" id="3.30.110.40">
    <property type="entry name" value="TusA-like domain"/>
    <property type="match status" value="1"/>
</dbReference>
<reference evidence="3 4" key="1">
    <citation type="submission" date="2007-08" db="EMBL/GenBank/DDBJ databases">
        <title>Complete sequence of Shewanella sediminis HAW-EB3.</title>
        <authorList>
            <consortium name="US DOE Joint Genome Institute"/>
            <person name="Copeland A."/>
            <person name="Lucas S."/>
            <person name="Lapidus A."/>
            <person name="Barry K."/>
            <person name="Glavina del Rio T."/>
            <person name="Dalin E."/>
            <person name="Tice H."/>
            <person name="Pitluck S."/>
            <person name="Chertkov O."/>
            <person name="Brettin T."/>
            <person name="Bruce D."/>
            <person name="Detter J.C."/>
            <person name="Han C."/>
            <person name="Schmutz J."/>
            <person name="Larimer F."/>
            <person name="Land M."/>
            <person name="Hauser L."/>
            <person name="Kyrpides N."/>
            <person name="Kim E."/>
            <person name="Zhao J.-S."/>
            <person name="Richardson P."/>
        </authorList>
    </citation>
    <scope>NUCLEOTIDE SEQUENCE [LARGE SCALE GENOMIC DNA]</scope>
    <source>
        <strain evidence="3 4">HAW-EB3</strain>
    </source>
</reference>
<proteinExistence type="inferred from homology"/>
<organism evidence="3 4">
    <name type="scientific">Shewanella sediminis (strain HAW-EB3)</name>
    <dbReference type="NCBI Taxonomy" id="425104"/>
    <lineage>
        <taxon>Bacteria</taxon>
        <taxon>Pseudomonadati</taxon>
        <taxon>Pseudomonadota</taxon>
        <taxon>Gammaproteobacteria</taxon>
        <taxon>Alteromonadales</taxon>
        <taxon>Shewanellaceae</taxon>
        <taxon>Shewanella</taxon>
    </lineage>
</organism>
<dbReference type="KEGG" id="sse:Ssed_2436"/>
<dbReference type="InterPro" id="IPR001455">
    <property type="entry name" value="TusA-like"/>
</dbReference>